<dbReference type="RefSeq" id="WP_086325167.1">
    <property type="nucleotide sequence ID" value="NZ_JBNBYO010000021.1"/>
</dbReference>
<dbReference type="GO" id="GO:0016020">
    <property type="term" value="C:membrane"/>
    <property type="evidence" value="ECO:0007669"/>
    <property type="project" value="UniProtKB-SubCell"/>
</dbReference>
<feature type="domain" description="O-antigen ligase-related" evidence="6">
    <location>
        <begin position="206"/>
        <end position="345"/>
    </location>
</feature>
<evidence type="ECO:0000256" key="2">
    <source>
        <dbReference type="ARBA" id="ARBA00022692"/>
    </source>
</evidence>
<dbReference type="PANTHER" id="PTHR37422:SF13">
    <property type="entry name" value="LIPOPOLYSACCHARIDE BIOSYNTHESIS PROTEIN PA4999-RELATED"/>
    <property type="match status" value="1"/>
</dbReference>
<accession>A0AB73PI56</accession>
<gene>
    <name evidence="7" type="ORF">A5804_002729</name>
</gene>
<feature type="transmembrane region" description="Helical" evidence="5">
    <location>
        <begin position="195"/>
        <end position="213"/>
    </location>
</feature>
<dbReference type="InterPro" id="IPR007016">
    <property type="entry name" value="O-antigen_ligase-rel_domated"/>
</dbReference>
<dbReference type="AlphaFoldDB" id="A0AB73PI56"/>
<proteinExistence type="predicted"/>
<protein>
    <recommendedName>
        <fullName evidence="6">O-antigen ligase-related domain-containing protein</fullName>
    </recommendedName>
</protein>
<feature type="transmembrane region" description="Helical" evidence="5">
    <location>
        <begin position="122"/>
        <end position="147"/>
    </location>
</feature>
<evidence type="ECO:0000259" key="6">
    <source>
        <dbReference type="Pfam" id="PF04932"/>
    </source>
</evidence>
<comment type="subcellular location">
    <subcellularLocation>
        <location evidence="1">Membrane</location>
        <topology evidence="1">Multi-pass membrane protein</topology>
    </subcellularLocation>
</comment>
<keyword evidence="4 5" id="KW-0472">Membrane</keyword>
<evidence type="ECO:0000256" key="3">
    <source>
        <dbReference type="ARBA" id="ARBA00022989"/>
    </source>
</evidence>
<evidence type="ECO:0000256" key="1">
    <source>
        <dbReference type="ARBA" id="ARBA00004141"/>
    </source>
</evidence>
<feature type="transmembrane region" description="Helical" evidence="5">
    <location>
        <begin position="219"/>
        <end position="235"/>
    </location>
</feature>
<feature type="transmembrane region" description="Helical" evidence="5">
    <location>
        <begin position="242"/>
        <end position="260"/>
    </location>
</feature>
<evidence type="ECO:0000313" key="7">
    <source>
        <dbReference type="EMBL" id="OTN94419.1"/>
    </source>
</evidence>
<feature type="transmembrane region" description="Helical" evidence="5">
    <location>
        <begin position="97"/>
        <end position="115"/>
    </location>
</feature>
<evidence type="ECO:0000256" key="4">
    <source>
        <dbReference type="ARBA" id="ARBA00023136"/>
    </source>
</evidence>
<feature type="transmembrane region" description="Helical" evidence="5">
    <location>
        <begin position="69"/>
        <end position="85"/>
    </location>
</feature>
<dbReference type="PANTHER" id="PTHR37422">
    <property type="entry name" value="TEICHURONIC ACID BIOSYNTHESIS PROTEIN TUAE"/>
    <property type="match status" value="1"/>
</dbReference>
<dbReference type="InterPro" id="IPR051533">
    <property type="entry name" value="WaaL-like"/>
</dbReference>
<organism evidence="7 8">
    <name type="scientific">Enterococcus faecium</name>
    <name type="common">Streptococcus faecium</name>
    <dbReference type="NCBI Taxonomy" id="1352"/>
    <lineage>
        <taxon>Bacteria</taxon>
        <taxon>Bacillati</taxon>
        <taxon>Bacillota</taxon>
        <taxon>Bacilli</taxon>
        <taxon>Lactobacillales</taxon>
        <taxon>Enterococcaceae</taxon>
        <taxon>Enterococcus</taxon>
    </lineage>
</organism>
<evidence type="ECO:0000256" key="5">
    <source>
        <dbReference type="SAM" id="Phobius"/>
    </source>
</evidence>
<reference evidence="7 8" key="1">
    <citation type="submission" date="2017-05" db="EMBL/GenBank/DDBJ databases">
        <title>The Genome Sequence of Enterococcus faecium 6F2_DIV0138.</title>
        <authorList>
            <consortium name="The Broad Institute Genomics Platform"/>
            <consortium name="The Broad Institute Genomic Center for Infectious Diseases"/>
            <person name="Earl A."/>
            <person name="Manson A."/>
            <person name="Schwartman J."/>
            <person name="Gilmore M."/>
            <person name="Abouelleil A."/>
            <person name="Cao P."/>
            <person name="Chapman S."/>
            <person name="Cusick C."/>
            <person name="Shea T."/>
            <person name="Young S."/>
            <person name="Neafsey D."/>
            <person name="Nusbaum C."/>
            <person name="Birren B."/>
        </authorList>
    </citation>
    <scope>NUCLEOTIDE SEQUENCE [LARGE SCALE GENOMIC DNA]</scope>
    <source>
        <strain evidence="7 8">6F2_DIV0138</strain>
    </source>
</reference>
<feature type="transmembrane region" description="Helical" evidence="5">
    <location>
        <begin position="339"/>
        <end position="361"/>
    </location>
</feature>
<sequence length="414" mass="48298">MTITTIKTKYNLPYYIWLILIVTSILGAYIKLGSIPLYKIILFVHLFLFFYSSDRVYSLKNFLLNNRNYLWLFLWFFCSFTSIFYEQINLIDSLKYLYFTFEGLNFIIFSSFYLKKIGAKDIFFIITFLFIISLIIGCIESITGWHLPNSGSLYYQTSTSNNQPTGFLFNTNNYAVYITSYFPIIFYCINQSNLFFNKFVSFFITSITIFVVIETYSRGSMLALLFTLIYIYIIYLKKYTPFLLVLVFGGLLLASISNKLEKNMLINQVIKSFTEKSESTNQRIDIYMNTLSIFKSHIIRGVGIGNLEKVLSYMETGYFSKSINMDLVSKPHNFFLEQMASLGLMSSSFIIFIFNIITKSIQSLKKYKNKQKLMLLCWLPFISFFIGCLTMSSSIDQRFNWILLGIISYFSDGG</sequence>
<feature type="transmembrane region" description="Helical" evidence="5">
    <location>
        <begin position="167"/>
        <end position="188"/>
    </location>
</feature>
<evidence type="ECO:0000313" key="8">
    <source>
        <dbReference type="Proteomes" id="UP000194737"/>
    </source>
</evidence>
<feature type="transmembrane region" description="Helical" evidence="5">
    <location>
        <begin position="12"/>
        <end position="30"/>
    </location>
</feature>
<dbReference type="Pfam" id="PF04932">
    <property type="entry name" value="Wzy_C"/>
    <property type="match status" value="1"/>
</dbReference>
<comment type="caution">
    <text evidence="7">The sequence shown here is derived from an EMBL/GenBank/DDBJ whole genome shotgun (WGS) entry which is preliminary data.</text>
</comment>
<dbReference type="EMBL" id="NGLB01000003">
    <property type="protein sequence ID" value="OTN94419.1"/>
    <property type="molecule type" value="Genomic_DNA"/>
</dbReference>
<dbReference type="Proteomes" id="UP000194737">
    <property type="component" value="Unassembled WGS sequence"/>
</dbReference>
<feature type="transmembrane region" description="Helical" evidence="5">
    <location>
        <begin position="36"/>
        <end position="57"/>
    </location>
</feature>
<feature type="transmembrane region" description="Helical" evidence="5">
    <location>
        <begin position="373"/>
        <end position="395"/>
    </location>
</feature>
<keyword evidence="3 5" id="KW-1133">Transmembrane helix</keyword>
<keyword evidence="2 5" id="KW-0812">Transmembrane</keyword>
<name>A0AB73PI56_ENTFC</name>